<dbReference type="Proteomes" id="UP000277212">
    <property type="component" value="Unassembled WGS sequence"/>
</dbReference>
<name>A0A3M2RWW9_9HYPO</name>
<comment type="caution">
    <text evidence="2">The sequence shown here is derived from an EMBL/GenBank/DDBJ whole genome shotgun (WGS) entry which is preliminary data.</text>
</comment>
<dbReference type="OrthoDB" id="5039828at2759"/>
<reference evidence="2 3" key="1">
    <citation type="submission" date="2017-06" db="EMBL/GenBank/DDBJ databases">
        <title>Comparative genomic analysis of Ambrosia Fusariam Clade fungi.</title>
        <authorList>
            <person name="Stajich J.E."/>
            <person name="Carrillo J."/>
            <person name="Kijimoto T."/>
            <person name="Eskalen A."/>
            <person name="O'Donnell K."/>
            <person name="Kasson M."/>
        </authorList>
    </citation>
    <scope>NUCLEOTIDE SEQUENCE [LARGE SCALE GENOMIC DNA]</scope>
    <source>
        <strain evidence="2">UCR3666</strain>
    </source>
</reference>
<feature type="region of interest" description="Disordered" evidence="1">
    <location>
        <begin position="164"/>
        <end position="183"/>
    </location>
</feature>
<protein>
    <submittedName>
        <fullName evidence="2">Uncharacterized protein</fullName>
    </submittedName>
</protein>
<dbReference type="AlphaFoldDB" id="A0A3M2RWW9"/>
<proteinExistence type="predicted"/>
<organism evidence="2 3">
    <name type="scientific">Fusarium kuroshium</name>
    <dbReference type="NCBI Taxonomy" id="2010991"/>
    <lineage>
        <taxon>Eukaryota</taxon>
        <taxon>Fungi</taxon>
        <taxon>Dikarya</taxon>
        <taxon>Ascomycota</taxon>
        <taxon>Pezizomycotina</taxon>
        <taxon>Sordariomycetes</taxon>
        <taxon>Hypocreomycetidae</taxon>
        <taxon>Hypocreales</taxon>
        <taxon>Nectriaceae</taxon>
        <taxon>Fusarium</taxon>
        <taxon>Fusarium solani species complex</taxon>
    </lineage>
</organism>
<accession>A0A3M2RWW9</accession>
<gene>
    <name evidence="2" type="ORF">CDV36_010624</name>
</gene>
<evidence type="ECO:0000256" key="1">
    <source>
        <dbReference type="SAM" id="MobiDB-lite"/>
    </source>
</evidence>
<keyword evidence="3" id="KW-1185">Reference proteome</keyword>
<evidence type="ECO:0000313" key="2">
    <source>
        <dbReference type="EMBL" id="RMJ09749.1"/>
    </source>
</evidence>
<sequence length="183" mass="20742">MSDPFFIECAMEGPVLQSVNPSVYERILHSFNLMRRLSYVLERIINNSTPRTITRVDVVSRRKGRDARQPWADRSLDIEFPAPGSQGYLNLHFSDDISDVITHHQVANIVADLTDLMTFINPELWECLNDLDRHRVIILAIPQSLVDHHGLDKPGALILSAKAAPSNRSRRGGHIQAPRRMNS</sequence>
<dbReference type="EMBL" id="NKUJ01000230">
    <property type="protein sequence ID" value="RMJ09749.1"/>
    <property type="molecule type" value="Genomic_DNA"/>
</dbReference>
<evidence type="ECO:0000313" key="3">
    <source>
        <dbReference type="Proteomes" id="UP000277212"/>
    </source>
</evidence>